<dbReference type="InterPro" id="IPR022893">
    <property type="entry name" value="Shikimate_DH_fam"/>
</dbReference>
<evidence type="ECO:0000256" key="1">
    <source>
        <dbReference type="ARBA" id="ARBA00004871"/>
    </source>
</evidence>
<dbReference type="GO" id="GO:0004764">
    <property type="term" value="F:shikimate 3-dehydrogenase (NADP+) activity"/>
    <property type="evidence" value="ECO:0007669"/>
    <property type="project" value="InterPro"/>
</dbReference>
<evidence type="ECO:0000313" key="5">
    <source>
        <dbReference type="EMBL" id="PCE64872.1"/>
    </source>
</evidence>
<evidence type="ECO:0000259" key="4">
    <source>
        <dbReference type="Pfam" id="PF08501"/>
    </source>
</evidence>
<keyword evidence="3" id="KW-0057">Aromatic amino acid biosynthesis</keyword>
<evidence type="ECO:0000313" key="6">
    <source>
        <dbReference type="Proteomes" id="UP000219559"/>
    </source>
</evidence>
<dbReference type="Proteomes" id="UP000219559">
    <property type="component" value="Unassembled WGS sequence"/>
</dbReference>
<dbReference type="CDD" id="cd01065">
    <property type="entry name" value="NAD_bind_Shikimate_DH"/>
    <property type="match status" value="1"/>
</dbReference>
<evidence type="ECO:0000256" key="2">
    <source>
        <dbReference type="ARBA" id="ARBA00023002"/>
    </source>
</evidence>
<keyword evidence="3" id="KW-0028">Amino-acid biosynthesis</keyword>
<dbReference type="InterPro" id="IPR013708">
    <property type="entry name" value="Shikimate_DH-bd_N"/>
</dbReference>
<keyword evidence="6" id="KW-1185">Reference proteome</keyword>
<dbReference type="EMBL" id="NBWU01000002">
    <property type="protein sequence ID" value="PCE64872.1"/>
    <property type="molecule type" value="Genomic_DNA"/>
</dbReference>
<dbReference type="GO" id="GO:0019632">
    <property type="term" value="P:shikimate metabolic process"/>
    <property type="evidence" value="ECO:0007669"/>
    <property type="project" value="TreeGrafter"/>
</dbReference>
<evidence type="ECO:0000256" key="3">
    <source>
        <dbReference type="ARBA" id="ARBA00023141"/>
    </source>
</evidence>
<organism evidence="5 6">
    <name type="scientific">Sediminicola luteus</name>
    <dbReference type="NCBI Taxonomy" id="319238"/>
    <lineage>
        <taxon>Bacteria</taxon>
        <taxon>Pseudomonadati</taxon>
        <taxon>Bacteroidota</taxon>
        <taxon>Flavobacteriia</taxon>
        <taxon>Flavobacteriales</taxon>
        <taxon>Flavobacteriaceae</taxon>
        <taxon>Sediminicola</taxon>
    </lineage>
</organism>
<sequence>MRKFGLLGKNIDYSFSRGYFTEKFSKEKLTDHTYVNFDHDTLSGFLKQLTQETDLVGFNITIPYKQEIIPHLHSLSPQAEKIGAVNTVKITPEGLQGHNTDAFGFEQALLPLLQEHHKKALILGTGGASKAVAYVFEQLGIKYTYVSRTAQDNGLTYAALDQAIIDTHPIIVNCTPLGTFPNIDNKPDLPYGAIGRKHLLYDLIYNPEKTSFLRQGEQNGAQIRNGLPMLIGQAEKAWEIWNS</sequence>
<dbReference type="AlphaFoldDB" id="A0A2A4GAV0"/>
<protein>
    <submittedName>
        <fullName evidence="5">Shikimate dehydrogenase</fullName>
    </submittedName>
</protein>
<dbReference type="GO" id="GO:0009423">
    <property type="term" value="P:chorismate biosynthetic process"/>
    <property type="evidence" value="ECO:0007669"/>
    <property type="project" value="TreeGrafter"/>
</dbReference>
<comment type="caution">
    <text evidence="5">The sequence shown here is derived from an EMBL/GenBank/DDBJ whole genome shotgun (WGS) entry which is preliminary data.</text>
</comment>
<reference evidence="5 6" key="1">
    <citation type="submission" date="2017-04" db="EMBL/GenBank/DDBJ databases">
        <title>A new member of the family Flavobacteriaceae isolated from ascidians.</title>
        <authorList>
            <person name="Chen L."/>
        </authorList>
    </citation>
    <scope>NUCLEOTIDE SEQUENCE [LARGE SCALE GENOMIC DNA]</scope>
    <source>
        <strain evidence="5 6">HQA918</strain>
    </source>
</reference>
<proteinExistence type="predicted"/>
<dbReference type="Gene3D" id="3.40.50.720">
    <property type="entry name" value="NAD(P)-binding Rossmann-like Domain"/>
    <property type="match status" value="1"/>
</dbReference>
<dbReference type="GO" id="GO:0050661">
    <property type="term" value="F:NADP binding"/>
    <property type="evidence" value="ECO:0007669"/>
    <property type="project" value="TreeGrafter"/>
</dbReference>
<gene>
    <name evidence="5" type="primary">aroE</name>
    <name evidence="5" type="ORF">B7P33_06820</name>
</gene>
<comment type="pathway">
    <text evidence="1">Metabolic intermediate biosynthesis; chorismate biosynthesis; chorismate from D-erythrose 4-phosphate and phosphoenolpyruvate: step 4/7.</text>
</comment>
<dbReference type="OrthoDB" id="9792692at2"/>
<keyword evidence="2" id="KW-0560">Oxidoreductase</keyword>
<dbReference type="InterPro" id="IPR036291">
    <property type="entry name" value="NAD(P)-bd_dom_sf"/>
</dbReference>
<dbReference type="SUPFAM" id="SSF53223">
    <property type="entry name" value="Aminoacid dehydrogenase-like, N-terminal domain"/>
    <property type="match status" value="1"/>
</dbReference>
<dbReference type="RefSeq" id="WP_097440151.1">
    <property type="nucleotide sequence ID" value="NZ_KZ300476.1"/>
</dbReference>
<dbReference type="InterPro" id="IPR046346">
    <property type="entry name" value="Aminoacid_DH-like_N_sf"/>
</dbReference>
<dbReference type="Gene3D" id="3.40.50.10860">
    <property type="entry name" value="Leucine Dehydrogenase, chain A, domain 1"/>
    <property type="match status" value="1"/>
</dbReference>
<feature type="domain" description="Shikimate dehydrogenase substrate binding N-terminal" evidence="4">
    <location>
        <begin position="6"/>
        <end position="88"/>
    </location>
</feature>
<dbReference type="PANTHER" id="PTHR21089:SF1">
    <property type="entry name" value="BIFUNCTIONAL 3-DEHYDROQUINATE DEHYDRATASE_SHIKIMATE DEHYDROGENASE, CHLOROPLASTIC"/>
    <property type="match status" value="1"/>
</dbReference>
<dbReference type="GO" id="GO:0009073">
    <property type="term" value="P:aromatic amino acid family biosynthetic process"/>
    <property type="evidence" value="ECO:0007669"/>
    <property type="project" value="UniProtKB-KW"/>
</dbReference>
<accession>A0A2A4GAV0</accession>
<dbReference type="SUPFAM" id="SSF51735">
    <property type="entry name" value="NAD(P)-binding Rossmann-fold domains"/>
    <property type="match status" value="1"/>
</dbReference>
<dbReference type="PANTHER" id="PTHR21089">
    <property type="entry name" value="SHIKIMATE DEHYDROGENASE"/>
    <property type="match status" value="1"/>
</dbReference>
<dbReference type="Pfam" id="PF08501">
    <property type="entry name" value="Shikimate_dh_N"/>
    <property type="match status" value="1"/>
</dbReference>
<dbReference type="GO" id="GO:0005829">
    <property type="term" value="C:cytosol"/>
    <property type="evidence" value="ECO:0007669"/>
    <property type="project" value="TreeGrafter"/>
</dbReference>
<name>A0A2A4GAV0_9FLAO</name>